<dbReference type="OrthoDB" id="10026856at2759"/>
<name>A0A7F8Q9E1_LEPWE</name>
<dbReference type="AlphaFoldDB" id="A0A7F8Q9E1"/>
<reference evidence="4" key="1">
    <citation type="submission" date="2025-08" db="UniProtKB">
        <authorList>
            <consortium name="RefSeq"/>
        </authorList>
    </citation>
    <scope>IDENTIFICATION</scope>
    <source>
        <tissue evidence="4">Liver</tissue>
    </source>
</reference>
<dbReference type="GeneID" id="102749546"/>
<protein>
    <submittedName>
        <fullName evidence="4">Protein FAM53A</fullName>
    </submittedName>
</protein>
<dbReference type="Proteomes" id="UP000245341">
    <property type="component" value="Unplaced"/>
</dbReference>
<dbReference type="GO" id="GO:0005634">
    <property type="term" value="C:nucleus"/>
    <property type="evidence" value="ECO:0007669"/>
    <property type="project" value="TreeGrafter"/>
</dbReference>
<evidence type="ECO:0000256" key="2">
    <source>
        <dbReference type="SAM" id="MobiDB-lite"/>
    </source>
</evidence>
<dbReference type="GO" id="GO:0006606">
    <property type="term" value="P:protein import into nucleus"/>
    <property type="evidence" value="ECO:0007669"/>
    <property type="project" value="TreeGrafter"/>
</dbReference>
<dbReference type="RefSeq" id="XP_030877870.1">
    <property type="nucleotide sequence ID" value="XM_031022010.1"/>
</dbReference>
<feature type="region of interest" description="Disordered" evidence="2">
    <location>
        <begin position="187"/>
        <end position="206"/>
    </location>
</feature>
<accession>A0A7F8Q9E1</accession>
<dbReference type="InterPro" id="IPR029356">
    <property type="entry name" value="FAM53"/>
</dbReference>
<dbReference type="PANTHER" id="PTHR28567">
    <property type="entry name" value="PROTEIN FAM53A-LIKE ISOFORM X1"/>
    <property type="match status" value="1"/>
</dbReference>
<sequence>MVTLITEKLQNQSLDDLARKSYDAGPGSWPRQQHTGPCPPPRVWGRLPKLDGGCAAKRSAGTLSNRGHLFPFESNEDRRPWKVLSGGWPVGSQTATGPRGPDTGLGAVSATDLRESAGPPSAPPAKRHCRSLSEPDELARCCSAWRPGGSKVWTPVSKRRGHSGGRASLPGSATLLGCAPLVAGPTSSPAPRLPSAGGGCPDCSEGGSGPPWRPAGPCALSCRRRLSLSQEHLVQVGTAPPSTGSSASSTPELGRRLGLLRCRSQPCVLVGRKCRRKRRREESAHWPRPSLDFLKMKRVRPALLLLRSPRGRPSAARGGSAARWAHPGLGGLRPSAGAQLPGRALWAWLGLRLQRPQHPGRVTSRLGGGEPS</sequence>
<dbReference type="PANTHER" id="PTHR28567:SF2">
    <property type="entry name" value="PROTEIN FAM53A"/>
    <property type="match status" value="1"/>
</dbReference>
<organism evidence="3 4">
    <name type="scientific">Leptonychotes weddellii</name>
    <name type="common">Weddell seal</name>
    <name type="synonym">Otaria weddellii</name>
    <dbReference type="NCBI Taxonomy" id="9713"/>
    <lineage>
        <taxon>Eukaryota</taxon>
        <taxon>Metazoa</taxon>
        <taxon>Chordata</taxon>
        <taxon>Craniata</taxon>
        <taxon>Vertebrata</taxon>
        <taxon>Euteleostomi</taxon>
        <taxon>Mammalia</taxon>
        <taxon>Eutheria</taxon>
        <taxon>Laurasiatheria</taxon>
        <taxon>Carnivora</taxon>
        <taxon>Caniformia</taxon>
        <taxon>Pinnipedia</taxon>
        <taxon>Phocidae</taxon>
        <taxon>Monachinae</taxon>
        <taxon>Lobodontini</taxon>
        <taxon>Leptonychotes</taxon>
    </lineage>
</organism>
<feature type="region of interest" description="Disordered" evidence="2">
    <location>
        <begin position="16"/>
        <end position="42"/>
    </location>
</feature>
<dbReference type="CTD" id="152877"/>
<comment type="similarity">
    <text evidence="1">Belongs to the FAM53 family.</text>
</comment>
<feature type="region of interest" description="Disordered" evidence="2">
    <location>
        <begin position="86"/>
        <end position="106"/>
    </location>
</feature>
<dbReference type="Pfam" id="PF15242">
    <property type="entry name" value="FAM53"/>
    <property type="match status" value="1"/>
</dbReference>
<keyword evidence="3" id="KW-1185">Reference proteome</keyword>
<proteinExistence type="inferred from homology"/>
<evidence type="ECO:0000313" key="3">
    <source>
        <dbReference type="Proteomes" id="UP000245341"/>
    </source>
</evidence>
<gene>
    <name evidence="4" type="primary">FAM53A</name>
</gene>
<dbReference type="KEGG" id="lww:102749546"/>
<evidence type="ECO:0000313" key="4">
    <source>
        <dbReference type="RefSeq" id="XP_030877870.1"/>
    </source>
</evidence>
<evidence type="ECO:0000256" key="1">
    <source>
        <dbReference type="ARBA" id="ARBA00010984"/>
    </source>
</evidence>